<dbReference type="SUPFAM" id="SSF55811">
    <property type="entry name" value="Nudix"/>
    <property type="match status" value="1"/>
</dbReference>
<dbReference type="InterPro" id="IPR000086">
    <property type="entry name" value="NUDIX_hydrolase_dom"/>
</dbReference>
<protein>
    <recommendedName>
        <fullName evidence="3">Nudix hydrolase domain-containing protein</fullName>
    </recommendedName>
</protein>
<comment type="caution">
    <text evidence="4">The sequence shown here is derived from an EMBL/GenBank/DDBJ whole genome shotgun (WGS) entry which is preliminary data.</text>
</comment>
<dbReference type="Proteomes" id="UP000252797">
    <property type="component" value="Unassembled WGS sequence"/>
</dbReference>
<dbReference type="Pfam" id="PF00293">
    <property type="entry name" value="NUDIX"/>
    <property type="match status" value="1"/>
</dbReference>
<dbReference type="Gene3D" id="3.90.79.10">
    <property type="entry name" value="Nucleoside Triphosphate Pyrophosphohydrolase"/>
    <property type="match status" value="1"/>
</dbReference>
<evidence type="ECO:0000313" key="4">
    <source>
        <dbReference type="EMBL" id="RCA11889.1"/>
    </source>
</evidence>
<name>A0A367CH03_9ENTE</name>
<accession>A0A367CH03</accession>
<organism evidence="4 5">
    <name type="scientific">Enterococcus durans</name>
    <dbReference type="NCBI Taxonomy" id="53345"/>
    <lineage>
        <taxon>Bacteria</taxon>
        <taxon>Bacillati</taxon>
        <taxon>Bacillota</taxon>
        <taxon>Bacilli</taxon>
        <taxon>Lactobacillales</taxon>
        <taxon>Enterococcaceae</taxon>
        <taxon>Enterococcus</taxon>
    </lineage>
</organism>
<dbReference type="PROSITE" id="PS51462">
    <property type="entry name" value="NUDIX"/>
    <property type="match status" value="1"/>
</dbReference>
<proteinExistence type="predicted"/>
<dbReference type="CDD" id="cd03424">
    <property type="entry name" value="NUDIX_ADPRase_Nudt5_UGPPase_Nudt14"/>
    <property type="match status" value="1"/>
</dbReference>
<dbReference type="PANTHER" id="PTHR11839">
    <property type="entry name" value="UDP/ADP-SUGAR PYROPHOSPHATASE"/>
    <property type="match status" value="1"/>
</dbReference>
<feature type="domain" description="Nudix hydrolase" evidence="3">
    <location>
        <begin position="41"/>
        <end position="170"/>
    </location>
</feature>
<evidence type="ECO:0000259" key="3">
    <source>
        <dbReference type="PROSITE" id="PS51462"/>
    </source>
</evidence>
<dbReference type="GO" id="GO:0019693">
    <property type="term" value="P:ribose phosphate metabolic process"/>
    <property type="evidence" value="ECO:0007669"/>
    <property type="project" value="TreeGrafter"/>
</dbReference>
<evidence type="ECO:0000256" key="2">
    <source>
        <dbReference type="ARBA" id="ARBA00022801"/>
    </source>
</evidence>
<gene>
    <name evidence="4" type="ORF">EA71_00093</name>
</gene>
<dbReference type="GO" id="GO:0006753">
    <property type="term" value="P:nucleoside phosphate metabolic process"/>
    <property type="evidence" value="ECO:0007669"/>
    <property type="project" value="TreeGrafter"/>
</dbReference>
<evidence type="ECO:0000256" key="1">
    <source>
        <dbReference type="ARBA" id="ARBA00001946"/>
    </source>
</evidence>
<sequence length="185" mass="21467">MDRYILISREPVLQNHWYKIYLDKLNVVGKVLEQDYFFIDFFNDSVAVIIENENEEVLFVSAYRYILNKICLEIPAGSVEQGEDISEAGVREGLEETGYSIHLKKEHFDFYASNGVSNQKFHVLFAEVDKNSFQRGIDEGEIQKIEWIDKKKVKSMIASNKFDDGLSLTALLLYFFNEKGSQNEN</sequence>
<dbReference type="AlphaFoldDB" id="A0A367CH03"/>
<dbReference type="RefSeq" id="WP_113845100.1">
    <property type="nucleotide sequence ID" value="NZ_LEPB01000001.1"/>
</dbReference>
<comment type="cofactor">
    <cofactor evidence="1">
        <name>Mg(2+)</name>
        <dbReference type="ChEBI" id="CHEBI:18420"/>
    </cofactor>
</comment>
<dbReference type="EMBL" id="LEPB01000001">
    <property type="protein sequence ID" value="RCA11889.1"/>
    <property type="molecule type" value="Genomic_DNA"/>
</dbReference>
<dbReference type="GO" id="GO:0016787">
    <property type="term" value="F:hydrolase activity"/>
    <property type="evidence" value="ECO:0007669"/>
    <property type="project" value="UniProtKB-KW"/>
</dbReference>
<reference evidence="4 5" key="1">
    <citation type="submission" date="2015-06" db="EMBL/GenBank/DDBJ databases">
        <title>The Genome Sequence of Enterococcus durans 4EA1.</title>
        <authorList>
            <consortium name="The Broad Institute Genomics Platform"/>
            <consortium name="The Broad Institute Genome Sequencing Center for Infectious Disease"/>
            <person name="Earl A.M."/>
            <person name="Van Tyne D."/>
            <person name="Lebreton F."/>
            <person name="Saavedra J.T."/>
            <person name="Gilmore M.S."/>
            <person name="Manson Mcguire A."/>
            <person name="Clock S."/>
            <person name="Crupain M."/>
            <person name="Rangan U."/>
            <person name="Young S."/>
            <person name="Abouelleil A."/>
            <person name="Cao P."/>
            <person name="Chapman S.B."/>
            <person name="Griggs A."/>
            <person name="Priest M."/>
            <person name="Shea T."/>
            <person name="Wortman J."/>
            <person name="Nusbaum C."/>
            <person name="Birren B."/>
        </authorList>
    </citation>
    <scope>NUCLEOTIDE SEQUENCE [LARGE SCALE GENOMIC DNA]</scope>
    <source>
        <strain evidence="4 5">4EA1</strain>
    </source>
</reference>
<dbReference type="PANTHER" id="PTHR11839:SF18">
    <property type="entry name" value="NUDIX HYDROLASE DOMAIN-CONTAINING PROTEIN"/>
    <property type="match status" value="1"/>
</dbReference>
<dbReference type="InterPro" id="IPR015797">
    <property type="entry name" value="NUDIX_hydrolase-like_dom_sf"/>
</dbReference>
<keyword evidence="2" id="KW-0378">Hydrolase</keyword>
<evidence type="ECO:0000313" key="5">
    <source>
        <dbReference type="Proteomes" id="UP000252797"/>
    </source>
</evidence>